<proteinExistence type="predicted"/>
<reference evidence="8 9" key="1">
    <citation type="submission" date="2015-11" db="EMBL/GenBank/DDBJ databases">
        <title>Complete genome sequencing of a biphenyl-degrading bacterium, Pseudomonas putida KF715 (=NBRC110667).</title>
        <authorList>
            <person name="Suenaga H."/>
            <person name="Fujihara N."/>
            <person name="Watanabe T."/>
            <person name="Hirose J."/>
            <person name="Kimura N."/>
            <person name="Yamazoe A."/>
            <person name="Hosoyama A."/>
            <person name="Shimodaira J."/>
            <person name="Furukawa K."/>
        </authorList>
    </citation>
    <scope>NUCLEOTIDE SEQUENCE [LARGE SCALE GENOMIC DNA]</scope>
    <source>
        <strain evidence="8 9">KF715</strain>
    </source>
</reference>
<protein>
    <submittedName>
        <fullName evidence="8">Competence protein ComEC</fullName>
    </submittedName>
</protein>
<feature type="transmembrane region" description="Helical" evidence="6">
    <location>
        <begin position="268"/>
        <end position="294"/>
    </location>
</feature>
<evidence type="ECO:0000256" key="3">
    <source>
        <dbReference type="ARBA" id="ARBA00022692"/>
    </source>
</evidence>
<evidence type="ECO:0000256" key="6">
    <source>
        <dbReference type="SAM" id="Phobius"/>
    </source>
</evidence>
<feature type="transmembrane region" description="Helical" evidence="6">
    <location>
        <begin position="340"/>
        <end position="360"/>
    </location>
</feature>
<dbReference type="Pfam" id="PF00753">
    <property type="entry name" value="Lactamase_B"/>
    <property type="match status" value="1"/>
</dbReference>
<dbReference type="GO" id="GO:0030420">
    <property type="term" value="P:establishment of competence for transformation"/>
    <property type="evidence" value="ECO:0007669"/>
    <property type="project" value="InterPro"/>
</dbReference>
<name>A0A1L7N9N2_PSEPU</name>
<feature type="transmembrane region" description="Helical" evidence="6">
    <location>
        <begin position="243"/>
        <end position="262"/>
    </location>
</feature>
<evidence type="ECO:0000256" key="1">
    <source>
        <dbReference type="ARBA" id="ARBA00004651"/>
    </source>
</evidence>
<keyword evidence="3 6" id="KW-0812">Transmembrane</keyword>
<keyword evidence="2" id="KW-1003">Cell membrane</keyword>
<dbReference type="NCBIfam" id="TIGR00360">
    <property type="entry name" value="ComEC_N-term"/>
    <property type="match status" value="1"/>
</dbReference>
<dbReference type="SMART" id="SM00849">
    <property type="entry name" value="Lactamase_B"/>
    <property type="match status" value="1"/>
</dbReference>
<dbReference type="Gene3D" id="3.60.15.10">
    <property type="entry name" value="Ribonuclease Z/Hydroxyacylglutathione hydrolase-like"/>
    <property type="match status" value="1"/>
</dbReference>
<dbReference type="InterPro" id="IPR001279">
    <property type="entry name" value="Metallo-B-lactamas"/>
</dbReference>
<dbReference type="InterPro" id="IPR052159">
    <property type="entry name" value="Competence_DNA_uptake"/>
</dbReference>
<dbReference type="Pfam" id="PF13567">
    <property type="entry name" value="DUF4131"/>
    <property type="match status" value="1"/>
</dbReference>
<dbReference type="PANTHER" id="PTHR30619:SF1">
    <property type="entry name" value="RECOMBINATION PROTEIN 2"/>
    <property type="match status" value="1"/>
</dbReference>
<evidence type="ECO:0000256" key="2">
    <source>
        <dbReference type="ARBA" id="ARBA00022475"/>
    </source>
</evidence>
<dbReference type="Pfam" id="PF03772">
    <property type="entry name" value="Competence"/>
    <property type="match status" value="1"/>
</dbReference>
<dbReference type="GO" id="GO:0005886">
    <property type="term" value="C:plasma membrane"/>
    <property type="evidence" value="ECO:0007669"/>
    <property type="project" value="UniProtKB-SubCell"/>
</dbReference>
<dbReference type="InterPro" id="IPR035681">
    <property type="entry name" value="ComA-like_MBL"/>
</dbReference>
<feature type="domain" description="Metallo-beta-lactamase" evidence="7">
    <location>
        <begin position="513"/>
        <end position="694"/>
    </location>
</feature>
<feature type="transmembrane region" description="Helical" evidence="6">
    <location>
        <begin position="453"/>
        <end position="475"/>
    </location>
</feature>
<dbReference type="InterPro" id="IPR025405">
    <property type="entry name" value="DUF4131"/>
</dbReference>
<evidence type="ECO:0000313" key="9">
    <source>
        <dbReference type="Proteomes" id="UP000218731"/>
    </source>
</evidence>
<dbReference type="SUPFAM" id="SSF56281">
    <property type="entry name" value="Metallo-hydrolase/oxidoreductase"/>
    <property type="match status" value="1"/>
</dbReference>
<comment type="subcellular location">
    <subcellularLocation>
        <location evidence="1">Cell membrane</location>
        <topology evidence="1">Multi-pass membrane protein</topology>
    </subcellularLocation>
</comment>
<dbReference type="AlphaFoldDB" id="A0A1L7N9N2"/>
<dbReference type="NCBIfam" id="TIGR00361">
    <property type="entry name" value="ComEC_Rec2"/>
    <property type="match status" value="1"/>
</dbReference>
<gene>
    <name evidence="8" type="ORF">KF715C_ch16020</name>
</gene>
<keyword evidence="5 6" id="KW-0472">Membrane</keyword>
<keyword evidence="4 6" id="KW-1133">Transmembrane helix</keyword>
<dbReference type="PANTHER" id="PTHR30619">
    <property type="entry name" value="DNA INTERNALIZATION/COMPETENCE PROTEIN COMEC/REC2"/>
    <property type="match status" value="1"/>
</dbReference>
<evidence type="ECO:0000256" key="5">
    <source>
        <dbReference type="ARBA" id="ARBA00023136"/>
    </source>
</evidence>
<feature type="transmembrane region" description="Helical" evidence="6">
    <location>
        <begin position="37"/>
        <end position="70"/>
    </location>
</feature>
<evidence type="ECO:0000256" key="4">
    <source>
        <dbReference type="ARBA" id="ARBA00022989"/>
    </source>
</evidence>
<dbReference type="InterPro" id="IPR004477">
    <property type="entry name" value="ComEC_N"/>
</dbReference>
<feature type="transmembrane region" description="Helical" evidence="6">
    <location>
        <begin position="314"/>
        <end position="334"/>
    </location>
</feature>
<evidence type="ECO:0000259" key="7">
    <source>
        <dbReference type="SMART" id="SM00849"/>
    </source>
</evidence>
<dbReference type="CDD" id="cd07731">
    <property type="entry name" value="ComA-like_MBL-fold"/>
    <property type="match status" value="1"/>
</dbReference>
<dbReference type="InterPro" id="IPR004797">
    <property type="entry name" value="Competence_ComEC/Rec2"/>
</dbReference>
<organism evidence="8 9">
    <name type="scientific">Pseudomonas putida</name>
    <name type="common">Arthrobacter siderocapsulatus</name>
    <dbReference type="NCBI Taxonomy" id="303"/>
    <lineage>
        <taxon>Bacteria</taxon>
        <taxon>Pseudomonadati</taxon>
        <taxon>Pseudomonadota</taxon>
        <taxon>Gammaproteobacteria</taxon>
        <taxon>Pseudomonadales</taxon>
        <taxon>Pseudomonadaceae</taxon>
        <taxon>Pseudomonas</taxon>
    </lineage>
</organism>
<sequence length="750" mass="80963">MPQGVIYLLELYLMRTGMFALALGLLCPGFFPALPSVGWLITLAACAAVSVFTRVWPLGCFVLGLCWACWSAQQALDDRLAAGLDGRTLWLEGRVVGLPARTAQGVRFELEAARSRRAELPQRLQLSWFDGPPLRAGEQWRLAVTLQRPAGLLNPHGPDREAQLLARRVGATGTVKAGQLLAPVSGGWRDALRQRLLVVQANGRQAALVALVLGDGAGLAREDWQTLQATGTVHLLVISGQHIGLMAGLLYGLVAGLARWGLWPARLPWLPCACALAMAAALVYGWLAGAGVPVQRACLMLAVVLLWRLRFRHLGAMLPLLLALVAVLLVEPLAALLPGFWLSFAAVATLIYCFSGRLGGWRPWQAWTRAQWVIAIGLLPVLLATGLPVSLSAPLANLVAVPWVSLAVLPLALLGTLLLPLGGVGEALLWLAGGLLDGLFRLLALVAHQRPAWLAPALPLWAWLLVLLGALLVLLPRGVPLRGLGGVMLLALWVPTEPVPLGQVEVWQLDVGQGLAVLLRTRHYNLLYDAGPARGETDLGERVVLPTLSKLGVGSLDLMVISHAHADHAGGAAAIQRGLPVRRLIGGEALDDVPLHPCASGEQWNWDGVRFSLWRWADGQSSNDRSCVLLVEAQGERLLLAGDMEAAAERAWLADTEMPRIDWLQAPHHGSRSSSTEAFIRASAPRGVLISRGRNNSFGHPHVQVMERYQRHGLAVHDTAVEGALRLVLGRHGEVEGIRGQRRFWRVRAE</sequence>
<dbReference type="EMBL" id="AP015029">
    <property type="protein sequence ID" value="BAW22175.1"/>
    <property type="molecule type" value="Genomic_DNA"/>
</dbReference>
<feature type="transmembrane region" description="Helical" evidence="6">
    <location>
        <begin position="372"/>
        <end position="391"/>
    </location>
</feature>
<dbReference type="InterPro" id="IPR036866">
    <property type="entry name" value="RibonucZ/Hydroxyglut_hydro"/>
</dbReference>
<evidence type="ECO:0000313" key="8">
    <source>
        <dbReference type="EMBL" id="BAW22175.1"/>
    </source>
</evidence>
<accession>A0A1L7N9N2</accession>
<dbReference type="Proteomes" id="UP000218731">
    <property type="component" value="Chromosome 1"/>
</dbReference>